<evidence type="ECO:0000313" key="1">
    <source>
        <dbReference type="EMBL" id="PMD63934.1"/>
    </source>
</evidence>
<gene>
    <name evidence="1" type="ORF">K444DRAFT_714827</name>
</gene>
<dbReference type="STRING" id="1095630.A0A2J6TLN6"/>
<dbReference type="InParanoid" id="A0A2J6TLN6"/>
<evidence type="ECO:0000313" key="2">
    <source>
        <dbReference type="Proteomes" id="UP000235371"/>
    </source>
</evidence>
<dbReference type="EMBL" id="KZ613777">
    <property type="protein sequence ID" value="PMD63934.1"/>
    <property type="molecule type" value="Genomic_DNA"/>
</dbReference>
<dbReference type="OrthoDB" id="5366038at2759"/>
<dbReference type="GeneID" id="36596413"/>
<dbReference type="RefSeq" id="XP_024740838.1">
    <property type="nucleotide sequence ID" value="XM_024888337.1"/>
</dbReference>
<dbReference type="Proteomes" id="UP000235371">
    <property type="component" value="Unassembled WGS sequence"/>
</dbReference>
<dbReference type="AlphaFoldDB" id="A0A2J6TLN6"/>
<reference evidence="1 2" key="1">
    <citation type="submission" date="2016-04" db="EMBL/GenBank/DDBJ databases">
        <title>A degradative enzymes factory behind the ericoid mycorrhizal symbiosis.</title>
        <authorList>
            <consortium name="DOE Joint Genome Institute"/>
            <person name="Martino E."/>
            <person name="Morin E."/>
            <person name="Grelet G."/>
            <person name="Kuo A."/>
            <person name="Kohler A."/>
            <person name="Daghino S."/>
            <person name="Barry K."/>
            <person name="Choi C."/>
            <person name="Cichocki N."/>
            <person name="Clum A."/>
            <person name="Copeland A."/>
            <person name="Hainaut M."/>
            <person name="Haridas S."/>
            <person name="Labutti K."/>
            <person name="Lindquist E."/>
            <person name="Lipzen A."/>
            <person name="Khouja H.-R."/>
            <person name="Murat C."/>
            <person name="Ohm R."/>
            <person name="Olson A."/>
            <person name="Spatafora J."/>
            <person name="Veneault-Fourrey C."/>
            <person name="Henrissat B."/>
            <person name="Grigoriev I."/>
            <person name="Martin F."/>
            <person name="Perotto S."/>
        </authorList>
    </citation>
    <scope>NUCLEOTIDE SEQUENCE [LARGE SCALE GENOMIC DNA]</scope>
    <source>
        <strain evidence="1 2">E</strain>
    </source>
</reference>
<protein>
    <recommendedName>
        <fullName evidence="3">Ubiquitin-like protease family profile domain-containing protein</fullName>
    </recommendedName>
</protein>
<sequence>KFELYYKKGDIVVDKLRAPPSFLRALLEGDNSRAHSFRQNIRVYNSVLAFTSVSYTKDICTNLSCGLYCFQIYRELFYYQGPLEPGSQQVPAFAQLFFYDSDYVTNLRLWHCP</sequence>
<keyword evidence="2" id="KW-1185">Reference proteome</keyword>
<accession>A0A2J6TLN6</accession>
<feature type="non-terminal residue" evidence="1">
    <location>
        <position position="1"/>
    </location>
</feature>
<proteinExistence type="predicted"/>
<name>A0A2J6TLN6_9HELO</name>
<evidence type="ECO:0008006" key="3">
    <source>
        <dbReference type="Google" id="ProtNLM"/>
    </source>
</evidence>
<organism evidence="1 2">
    <name type="scientific">Hyaloscypha bicolor E</name>
    <dbReference type="NCBI Taxonomy" id="1095630"/>
    <lineage>
        <taxon>Eukaryota</taxon>
        <taxon>Fungi</taxon>
        <taxon>Dikarya</taxon>
        <taxon>Ascomycota</taxon>
        <taxon>Pezizomycotina</taxon>
        <taxon>Leotiomycetes</taxon>
        <taxon>Helotiales</taxon>
        <taxon>Hyaloscyphaceae</taxon>
        <taxon>Hyaloscypha</taxon>
        <taxon>Hyaloscypha bicolor</taxon>
    </lineage>
</organism>